<dbReference type="Gene3D" id="3.20.20.70">
    <property type="entry name" value="Aldolase class I"/>
    <property type="match status" value="1"/>
</dbReference>
<dbReference type="InterPro" id="IPR007197">
    <property type="entry name" value="rSAM"/>
</dbReference>
<dbReference type="GO" id="GO:0070475">
    <property type="term" value="P:rRNA base methylation"/>
    <property type="evidence" value="ECO:0007669"/>
    <property type="project" value="TreeGrafter"/>
</dbReference>
<dbReference type="InterPro" id="IPR004383">
    <property type="entry name" value="rRNA_lsu_MTrfase_RlmN/Cfr"/>
</dbReference>
<proteinExistence type="inferred from homology"/>
<protein>
    <submittedName>
        <fullName evidence="14">23S rRNA (Adenine(2503)-C(2))-methyltransferase RlmN</fullName>
    </submittedName>
</protein>
<dbReference type="PIRSF" id="PIRSF006004">
    <property type="entry name" value="CHP00048"/>
    <property type="match status" value="1"/>
</dbReference>
<evidence type="ECO:0000256" key="10">
    <source>
        <dbReference type="ARBA" id="ARBA00023004"/>
    </source>
</evidence>
<keyword evidence="9" id="KW-0479">Metal-binding</keyword>
<dbReference type="PANTHER" id="PTHR30544:SF5">
    <property type="entry name" value="RADICAL SAM CORE DOMAIN-CONTAINING PROTEIN"/>
    <property type="match status" value="1"/>
</dbReference>
<dbReference type="InterPro" id="IPR040072">
    <property type="entry name" value="Methyltransferase_A"/>
</dbReference>
<comment type="similarity">
    <text evidence="3">Belongs to the radical SAM superfamily. RlmN family.</text>
</comment>
<dbReference type="SUPFAM" id="SSF102114">
    <property type="entry name" value="Radical SAM enzymes"/>
    <property type="match status" value="1"/>
</dbReference>
<dbReference type="PANTHER" id="PTHR30544">
    <property type="entry name" value="23S RRNA METHYLTRANSFERASE"/>
    <property type="match status" value="1"/>
</dbReference>
<evidence type="ECO:0000256" key="5">
    <source>
        <dbReference type="ARBA" id="ARBA00022490"/>
    </source>
</evidence>
<dbReference type="GO" id="GO:0005737">
    <property type="term" value="C:cytoplasm"/>
    <property type="evidence" value="ECO:0007669"/>
    <property type="project" value="UniProtKB-SubCell"/>
</dbReference>
<sequence length="340" mass="37564">MPSLYALSEDEILSTLSLTKVYQARQVISWMMKGVTDWDDMSDLPLKDRQRLKEAGTAIISSSIVDRQDDRSAVKLLIELEDGALVECVMLSDRTGRKTACLSSQVGCAMGCSFCKTGTMGLVRNLKDYEIVEQLVHLRTLDPTIGHIVFMGMGEPLNNLGALMAAISVFHDPKRFNISHRRMMVSTCGVVPGIRSLAELKLGVRLAVSLVSADDETRSRIMRVNRTWPLSELKKALLSFQHNCDKRITLEYCMLGGVNTSASSAKDLASFAAGLQVVVNLIPWNPIEGLDYHSPTSEEIRKFTNDLDRLHVNYTLRMPKGRGISGACGQLATSSRRPKG</sequence>
<comment type="caution">
    <text evidence="14">The sequence shown here is derived from an EMBL/GenBank/DDBJ whole genome shotgun (WGS) entry which is preliminary data.</text>
</comment>
<evidence type="ECO:0000256" key="9">
    <source>
        <dbReference type="ARBA" id="ARBA00022723"/>
    </source>
</evidence>
<evidence type="ECO:0000259" key="13">
    <source>
        <dbReference type="PROSITE" id="PS51918"/>
    </source>
</evidence>
<evidence type="ECO:0000256" key="4">
    <source>
        <dbReference type="ARBA" id="ARBA00022485"/>
    </source>
</evidence>
<evidence type="ECO:0000256" key="3">
    <source>
        <dbReference type="ARBA" id="ARBA00007544"/>
    </source>
</evidence>
<reference evidence="14" key="2">
    <citation type="journal article" date="2021" name="PeerJ">
        <title>Extensive microbial diversity within the chicken gut microbiome revealed by metagenomics and culture.</title>
        <authorList>
            <person name="Gilroy R."/>
            <person name="Ravi A."/>
            <person name="Getino M."/>
            <person name="Pursley I."/>
            <person name="Horton D.L."/>
            <person name="Alikhan N.F."/>
            <person name="Baker D."/>
            <person name="Gharbi K."/>
            <person name="Hall N."/>
            <person name="Watson M."/>
            <person name="Adriaenssens E.M."/>
            <person name="Foster-Nyarko E."/>
            <person name="Jarju S."/>
            <person name="Secka A."/>
            <person name="Antonio M."/>
            <person name="Oren A."/>
            <person name="Chaudhuri R.R."/>
            <person name="La Ragione R."/>
            <person name="Hildebrand F."/>
            <person name="Pallen M.J."/>
        </authorList>
    </citation>
    <scope>NUCLEOTIDE SEQUENCE</scope>
    <source>
        <strain evidence="14">11167</strain>
    </source>
</reference>
<evidence type="ECO:0000256" key="2">
    <source>
        <dbReference type="ARBA" id="ARBA00004496"/>
    </source>
</evidence>
<evidence type="ECO:0000313" key="14">
    <source>
        <dbReference type="EMBL" id="MBO8442576.1"/>
    </source>
</evidence>
<dbReference type="EMBL" id="JADIMU010000016">
    <property type="protein sequence ID" value="MBO8442576.1"/>
    <property type="molecule type" value="Genomic_DNA"/>
</dbReference>
<dbReference type="InterPro" id="IPR058240">
    <property type="entry name" value="rSAM_sf"/>
</dbReference>
<keyword evidence="4" id="KW-0004">4Fe-4S</keyword>
<dbReference type="Pfam" id="PF04055">
    <property type="entry name" value="Radical_SAM"/>
    <property type="match status" value="1"/>
</dbReference>
<feature type="domain" description="Radical SAM core" evidence="13">
    <location>
        <begin position="94"/>
        <end position="327"/>
    </location>
</feature>
<keyword evidence="7" id="KW-0808">Transferase</keyword>
<evidence type="ECO:0000256" key="1">
    <source>
        <dbReference type="ARBA" id="ARBA00001966"/>
    </source>
</evidence>
<dbReference type="Proteomes" id="UP000823633">
    <property type="component" value="Unassembled WGS sequence"/>
</dbReference>
<gene>
    <name evidence="14" type="ORF">IAC42_02290</name>
</gene>
<comment type="cofactor">
    <cofactor evidence="1">
        <name>[4Fe-4S] cluster</name>
        <dbReference type="ChEBI" id="CHEBI:49883"/>
    </cofactor>
</comment>
<dbReference type="PROSITE" id="PS51918">
    <property type="entry name" value="RADICAL_SAM"/>
    <property type="match status" value="1"/>
</dbReference>
<keyword evidence="10" id="KW-0408">Iron</keyword>
<name>A0A9D9H8V8_9SPIR</name>
<dbReference type="CDD" id="cd01335">
    <property type="entry name" value="Radical_SAM"/>
    <property type="match status" value="1"/>
</dbReference>
<evidence type="ECO:0000256" key="12">
    <source>
        <dbReference type="ARBA" id="ARBA00023157"/>
    </source>
</evidence>
<reference evidence="14" key="1">
    <citation type="submission" date="2020-10" db="EMBL/GenBank/DDBJ databases">
        <authorList>
            <person name="Gilroy R."/>
        </authorList>
    </citation>
    <scope>NUCLEOTIDE SEQUENCE</scope>
    <source>
        <strain evidence="14">11167</strain>
    </source>
</reference>
<dbReference type="AlphaFoldDB" id="A0A9D9H8V8"/>
<dbReference type="InterPro" id="IPR013785">
    <property type="entry name" value="Aldolase_TIM"/>
</dbReference>
<dbReference type="GO" id="GO:0046872">
    <property type="term" value="F:metal ion binding"/>
    <property type="evidence" value="ECO:0007669"/>
    <property type="project" value="UniProtKB-KW"/>
</dbReference>
<comment type="subcellular location">
    <subcellularLocation>
        <location evidence="2">Cytoplasm</location>
    </subcellularLocation>
</comment>
<dbReference type="GO" id="GO:0051539">
    <property type="term" value="F:4 iron, 4 sulfur cluster binding"/>
    <property type="evidence" value="ECO:0007669"/>
    <property type="project" value="UniProtKB-KW"/>
</dbReference>
<dbReference type="Gene3D" id="1.10.150.530">
    <property type="match status" value="1"/>
</dbReference>
<evidence type="ECO:0000313" key="15">
    <source>
        <dbReference type="Proteomes" id="UP000823633"/>
    </source>
</evidence>
<evidence type="ECO:0000256" key="11">
    <source>
        <dbReference type="ARBA" id="ARBA00023014"/>
    </source>
</evidence>
<evidence type="ECO:0000256" key="8">
    <source>
        <dbReference type="ARBA" id="ARBA00022691"/>
    </source>
</evidence>
<keyword evidence="6" id="KW-0489">Methyltransferase</keyword>
<evidence type="ECO:0000256" key="6">
    <source>
        <dbReference type="ARBA" id="ARBA00022603"/>
    </source>
</evidence>
<accession>A0A9D9H8V8</accession>
<keyword evidence="8" id="KW-0949">S-adenosyl-L-methionine</keyword>
<keyword evidence="11" id="KW-0411">Iron-sulfur</keyword>
<keyword evidence="5" id="KW-0963">Cytoplasm</keyword>
<keyword evidence="12" id="KW-1015">Disulfide bond</keyword>
<dbReference type="SFLD" id="SFLDF00275">
    <property type="entry name" value="adenosine_C2_methyltransferase"/>
    <property type="match status" value="1"/>
</dbReference>
<dbReference type="GO" id="GO:0008173">
    <property type="term" value="F:RNA methyltransferase activity"/>
    <property type="evidence" value="ECO:0007669"/>
    <property type="project" value="InterPro"/>
</dbReference>
<dbReference type="SFLD" id="SFLDG01062">
    <property type="entry name" value="methyltransferase_(Class_A)"/>
    <property type="match status" value="1"/>
</dbReference>
<dbReference type="SFLD" id="SFLDS00029">
    <property type="entry name" value="Radical_SAM"/>
    <property type="match status" value="1"/>
</dbReference>
<evidence type="ECO:0000256" key="7">
    <source>
        <dbReference type="ARBA" id="ARBA00022679"/>
    </source>
</evidence>
<dbReference type="GO" id="GO:0030488">
    <property type="term" value="P:tRNA methylation"/>
    <property type="evidence" value="ECO:0007669"/>
    <property type="project" value="TreeGrafter"/>
</dbReference>
<organism evidence="14 15">
    <name type="scientific">Candidatus Aphodenecus pullistercoris</name>
    <dbReference type="NCBI Taxonomy" id="2840669"/>
    <lineage>
        <taxon>Bacteria</taxon>
        <taxon>Pseudomonadati</taxon>
        <taxon>Spirochaetota</taxon>
        <taxon>Spirochaetia</taxon>
        <taxon>Spirochaetales</taxon>
        <taxon>Candidatus Aphodenecus</taxon>
    </lineage>
</organism>